<organism evidence="1 2">
    <name type="scientific">Rangifer tarandus platyrhynchus</name>
    <name type="common">Svalbard reindeer</name>
    <dbReference type="NCBI Taxonomy" id="3082113"/>
    <lineage>
        <taxon>Eukaryota</taxon>
        <taxon>Metazoa</taxon>
        <taxon>Chordata</taxon>
        <taxon>Craniata</taxon>
        <taxon>Vertebrata</taxon>
        <taxon>Euteleostomi</taxon>
        <taxon>Mammalia</taxon>
        <taxon>Eutheria</taxon>
        <taxon>Laurasiatheria</taxon>
        <taxon>Artiodactyla</taxon>
        <taxon>Ruminantia</taxon>
        <taxon>Pecora</taxon>
        <taxon>Cervidae</taxon>
        <taxon>Odocoileinae</taxon>
        <taxon>Rangifer</taxon>
    </lineage>
</organism>
<protein>
    <submittedName>
        <fullName evidence="1">Uncharacterized protein</fullName>
    </submittedName>
</protein>
<name>A0AC60A666_RANTA</name>
<feature type="non-terminal residue" evidence="1">
    <location>
        <position position="361"/>
    </location>
</feature>
<dbReference type="EMBL" id="OX596092">
    <property type="protein sequence ID" value="CAN0560367.1"/>
    <property type="molecule type" value="Genomic_DNA"/>
</dbReference>
<reference evidence="1" key="2">
    <citation type="submission" date="2025-03" db="EMBL/GenBank/DDBJ databases">
        <authorList>
            <consortium name="ELIXIR-Norway"/>
            <consortium name="Elixir Norway"/>
        </authorList>
    </citation>
    <scope>NUCLEOTIDE SEQUENCE</scope>
</reference>
<gene>
    <name evidence="1" type="ORF">MRATA1EN22A_LOCUS27008</name>
</gene>
<proteinExistence type="predicted"/>
<evidence type="ECO:0000313" key="1">
    <source>
        <dbReference type="EMBL" id="CAN0560367.1"/>
    </source>
</evidence>
<sequence>MDEGERGGRGPEGEDPFSPSPSTFPSGLTPPLYSASRGVRGGREGVGRGGGWEKPRNAHLLRTTPEPPPPLLPPAAAAAAAKSLPVALHEGGAERVSPSPRRPPAPPRLPAASPELSQCRSNLRSRPRRPGSGLLPPRTRGPLQTPWARGGCCCSVRKHWPRLGPARRGSGGGAPGTVSPATGRGRARRDAGSSRSTAGARRRRWQREPRDRSITGSHGARAFSSLRAGASARHTSSGRKGPAPEPPRRAAGRALRSAGGGASRFVLVLRSRLVLSPPLLPRPGREGAAGGGDSSLGGVGGQTGLVQRLQPTPFKGTRAAASRVSVPRSPPSPRHESGVPPRRAAGPSSPPRRTWARPPSR</sequence>
<accession>A0AC60A666</accession>
<dbReference type="Proteomes" id="UP001162501">
    <property type="component" value="Chromosome 8"/>
</dbReference>
<reference evidence="1" key="1">
    <citation type="submission" date="2023-05" db="EMBL/GenBank/DDBJ databases">
        <authorList>
            <consortium name="ELIXIR-Norway"/>
        </authorList>
    </citation>
    <scope>NUCLEOTIDE SEQUENCE</scope>
</reference>
<evidence type="ECO:0000313" key="2">
    <source>
        <dbReference type="Proteomes" id="UP001162501"/>
    </source>
</evidence>